<dbReference type="eggNOG" id="KOG1187">
    <property type="taxonomic scope" value="Eukaryota"/>
</dbReference>
<comment type="subcellular location">
    <subcellularLocation>
        <location evidence="1">Membrane</location>
        <topology evidence="1">Single-pass type I membrane protein</topology>
    </subcellularLocation>
</comment>
<sequence length="225" mass="25636">MKRRRRKTNSAVMFKLLLKHYNYTELKKITKSFSYTVGKGGFGTVYGGNLSNGQKVAVKFLKDLNGTGEYFINEVTSMSQTFHINIVYLLGYLSVDVKTLYGIALGIARGSEYLHYRCKTRIVHFDIKPHKILLDSNLCHKVSDFGLAKLCEKIESIVSLINARGTIGYIAPEVFSRMYGRVSHKSDVYSYGMLVLEMIGARNKERVENLSLLCIFLLYLLLNYN</sequence>
<name>R0F8M1_9BRAS</name>
<evidence type="ECO:0000256" key="4">
    <source>
        <dbReference type="ARBA" id="ARBA00022729"/>
    </source>
</evidence>
<keyword evidence="8" id="KW-0547">Nucleotide-binding</keyword>
<keyword evidence="2" id="KW-0723">Serine/threonine-protein kinase</keyword>
<dbReference type="EMBL" id="KB870811">
    <property type="protein sequence ID" value="EOA17971.1"/>
    <property type="molecule type" value="Genomic_DNA"/>
</dbReference>
<keyword evidence="2" id="KW-0418">Kinase</keyword>
<dbReference type="GO" id="GO:0005524">
    <property type="term" value="F:ATP binding"/>
    <property type="evidence" value="ECO:0007669"/>
    <property type="project" value="UniProtKB-UniRule"/>
</dbReference>
<dbReference type="Proteomes" id="UP000029121">
    <property type="component" value="Unassembled WGS sequence"/>
</dbReference>
<dbReference type="AlphaFoldDB" id="R0F8M1"/>
<dbReference type="InterPro" id="IPR045874">
    <property type="entry name" value="LRK10/LRL21-25-like"/>
</dbReference>
<keyword evidence="3" id="KW-0812">Transmembrane</keyword>
<evidence type="ECO:0000256" key="2">
    <source>
        <dbReference type="ARBA" id="ARBA00022527"/>
    </source>
</evidence>
<keyword evidence="6" id="KW-0472">Membrane</keyword>
<evidence type="ECO:0000256" key="6">
    <source>
        <dbReference type="ARBA" id="ARBA00023136"/>
    </source>
</evidence>
<dbReference type="InterPro" id="IPR017441">
    <property type="entry name" value="Protein_kinase_ATP_BS"/>
</dbReference>
<evidence type="ECO:0000313" key="11">
    <source>
        <dbReference type="Proteomes" id="UP000029121"/>
    </source>
</evidence>
<dbReference type="PANTHER" id="PTHR27009">
    <property type="entry name" value="RUST RESISTANCE KINASE LR10-RELATED"/>
    <property type="match status" value="1"/>
</dbReference>
<dbReference type="GO" id="GO:0016020">
    <property type="term" value="C:membrane"/>
    <property type="evidence" value="ECO:0007669"/>
    <property type="project" value="UniProtKB-SubCell"/>
</dbReference>
<keyword evidence="7" id="KW-0325">Glycoprotein</keyword>
<proteinExistence type="predicted"/>
<evidence type="ECO:0000256" key="7">
    <source>
        <dbReference type="ARBA" id="ARBA00023180"/>
    </source>
</evidence>
<accession>R0F8M1</accession>
<keyword evidence="4" id="KW-0732">Signal</keyword>
<dbReference type="Pfam" id="PF00069">
    <property type="entry name" value="Pkinase"/>
    <property type="match status" value="1"/>
</dbReference>
<evidence type="ECO:0000256" key="5">
    <source>
        <dbReference type="ARBA" id="ARBA00022989"/>
    </source>
</evidence>
<evidence type="ECO:0000256" key="8">
    <source>
        <dbReference type="PROSITE-ProRule" id="PRU10141"/>
    </source>
</evidence>
<evidence type="ECO:0000313" key="10">
    <source>
        <dbReference type="EMBL" id="EOA17971.1"/>
    </source>
</evidence>
<dbReference type="InterPro" id="IPR001245">
    <property type="entry name" value="Ser-Thr/Tyr_kinase_cat_dom"/>
</dbReference>
<dbReference type="SUPFAM" id="SSF56112">
    <property type="entry name" value="Protein kinase-like (PK-like)"/>
    <property type="match status" value="1"/>
</dbReference>
<dbReference type="GO" id="GO:0004674">
    <property type="term" value="F:protein serine/threonine kinase activity"/>
    <property type="evidence" value="ECO:0007669"/>
    <property type="project" value="UniProtKB-KW"/>
</dbReference>
<dbReference type="PROSITE" id="PS50011">
    <property type="entry name" value="PROTEIN_KINASE_DOM"/>
    <property type="match status" value="1"/>
</dbReference>
<feature type="domain" description="Protein kinase" evidence="9">
    <location>
        <begin position="31"/>
        <end position="225"/>
    </location>
</feature>
<dbReference type="InterPro" id="IPR000719">
    <property type="entry name" value="Prot_kinase_dom"/>
</dbReference>
<gene>
    <name evidence="10" type="ORF">CARUB_v10006386mg</name>
</gene>
<evidence type="ECO:0000256" key="1">
    <source>
        <dbReference type="ARBA" id="ARBA00004479"/>
    </source>
</evidence>
<keyword evidence="5" id="KW-1133">Transmembrane helix</keyword>
<keyword evidence="2" id="KW-0808">Transferase</keyword>
<evidence type="ECO:0000256" key="3">
    <source>
        <dbReference type="ARBA" id="ARBA00022692"/>
    </source>
</evidence>
<dbReference type="Pfam" id="PF07714">
    <property type="entry name" value="PK_Tyr_Ser-Thr"/>
    <property type="match status" value="1"/>
</dbReference>
<dbReference type="InterPro" id="IPR011009">
    <property type="entry name" value="Kinase-like_dom_sf"/>
</dbReference>
<keyword evidence="8" id="KW-0067">ATP-binding</keyword>
<protein>
    <recommendedName>
        <fullName evidence="9">Protein kinase domain-containing protein</fullName>
    </recommendedName>
</protein>
<evidence type="ECO:0000259" key="9">
    <source>
        <dbReference type="PROSITE" id="PS50011"/>
    </source>
</evidence>
<dbReference type="Gene3D" id="3.30.200.20">
    <property type="entry name" value="Phosphorylase Kinase, domain 1"/>
    <property type="match status" value="1"/>
</dbReference>
<organism evidence="10 11">
    <name type="scientific">Capsella rubella</name>
    <dbReference type="NCBI Taxonomy" id="81985"/>
    <lineage>
        <taxon>Eukaryota</taxon>
        <taxon>Viridiplantae</taxon>
        <taxon>Streptophyta</taxon>
        <taxon>Embryophyta</taxon>
        <taxon>Tracheophyta</taxon>
        <taxon>Spermatophyta</taxon>
        <taxon>Magnoliopsida</taxon>
        <taxon>eudicotyledons</taxon>
        <taxon>Gunneridae</taxon>
        <taxon>Pentapetalae</taxon>
        <taxon>rosids</taxon>
        <taxon>malvids</taxon>
        <taxon>Brassicales</taxon>
        <taxon>Brassicaceae</taxon>
        <taxon>Camelineae</taxon>
        <taxon>Capsella</taxon>
    </lineage>
</organism>
<reference evidence="11" key="1">
    <citation type="journal article" date="2013" name="Nat. Genet.">
        <title>The Capsella rubella genome and the genomic consequences of rapid mating system evolution.</title>
        <authorList>
            <person name="Slotte T."/>
            <person name="Hazzouri K.M."/>
            <person name="Agren J.A."/>
            <person name="Koenig D."/>
            <person name="Maumus F."/>
            <person name="Guo Y.L."/>
            <person name="Steige K."/>
            <person name="Platts A.E."/>
            <person name="Escobar J.S."/>
            <person name="Newman L.K."/>
            <person name="Wang W."/>
            <person name="Mandakova T."/>
            <person name="Vello E."/>
            <person name="Smith L.M."/>
            <person name="Henz S.R."/>
            <person name="Steffen J."/>
            <person name="Takuno S."/>
            <person name="Brandvain Y."/>
            <person name="Coop G."/>
            <person name="Andolfatto P."/>
            <person name="Hu T.T."/>
            <person name="Blanchette M."/>
            <person name="Clark R.M."/>
            <person name="Quesneville H."/>
            <person name="Nordborg M."/>
            <person name="Gaut B.S."/>
            <person name="Lysak M.A."/>
            <person name="Jenkins J."/>
            <person name="Grimwood J."/>
            <person name="Chapman J."/>
            <person name="Prochnik S."/>
            <person name="Shu S."/>
            <person name="Rokhsar D."/>
            <person name="Schmutz J."/>
            <person name="Weigel D."/>
            <person name="Wright S.I."/>
        </authorList>
    </citation>
    <scope>NUCLEOTIDE SEQUENCE [LARGE SCALE GENOMIC DNA]</scope>
    <source>
        <strain evidence="11">cv. Monte Gargano</strain>
    </source>
</reference>
<dbReference type="Gene3D" id="1.10.510.10">
    <property type="entry name" value="Transferase(Phosphotransferase) domain 1"/>
    <property type="match status" value="1"/>
</dbReference>
<keyword evidence="11" id="KW-1185">Reference proteome</keyword>
<dbReference type="PROSITE" id="PS00107">
    <property type="entry name" value="PROTEIN_KINASE_ATP"/>
    <property type="match status" value="1"/>
</dbReference>
<feature type="binding site" evidence="8">
    <location>
        <position position="59"/>
    </location>
    <ligand>
        <name>ATP</name>
        <dbReference type="ChEBI" id="CHEBI:30616"/>
    </ligand>
</feature>